<sequence>MEGAGGQFIYVIPKYNITIGFAAGSDFAPYDQLVTSYIVQFAEDNAPEWDQIPEDQLIRVGESFLYDVNASDASGVAYSINNTANFNITPEGIITNSSSLSADDYHLEIRAYNTFNNNNTVIINIRVESISSSNAIPGFDSNMIYLMIFCSTAILIIRRKKIFRKFL</sequence>
<evidence type="ECO:0000259" key="2">
    <source>
        <dbReference type="PROSITE" id="PS50268"/>
    </source>
</evidence>
<name>A0A0F8YI86_9ZZZZ</name>
<feature type="domain" description="Cadherin" evidence="2">
    <location>
        <begin position="67"/>
        <end position="139"/>
    </location>
</feature>
<protein>
    <recommendedName>
        <fullName evidence="2">Cadherin domain-containing protein</fullName>
    </recommendedName>
</protein>
<accession>A0A0F8YI86</accession>
<keyword evidence="1" id="KW-1133">Transmembrane helix</keyword>
<dbReference type="PROSITE" id="PS50268">
    <property type="entry name" value="CADHERIN_2"/>
    <property type="match status" value="1"/>
</dbReference>
<evidence type="ECO:0000256" key="1">
    <source>
        <dbReference type="SAM" id="Phobius"/>
    </source>
</evidence>
<dbReference type="InterPro" id="IPR002126">
    <property type="entry name" value="Cadherin-like_dom"/>
</dbReference>
<dbReference type="AlphaFoldDB" id="A0A0F8YI86"/>
<dbReference type="GO" id="GO:0016020">
    <property type="term" value="C:membrane"/>
    <property type="evidence" value="ECO:0007669"/>
    <property type="project" value="InterPro"/>
</dbReference>
<comment type="caution">
    <text evidence="3">The sequence shown here is derived from an EMBL/GenBank/DDBJ whole genome shotgun (WGS) entry which is preliminary data.</text>
</comment>
<feature type="transmembrane region" description="Helical" evidence="1">
    <location>
        <begin position="139"/>
        <end position="157"/>
    </location>
</feature>
<keyword evidence="1" id="KW-0812">Transmembrane</keyword>
<dbReference type="GO" id="GO:0005509">
    <property type="term" value="F:calcium ion binding"/>
    <property type="evidence" value="ECO:0007669"/>
    <property type="project" value="InterPro"/>
</dbReference>
<proteinExistence type="predicted"/>
<dbReference type="GO" id="GO:0007156">
    <property type="term" value="P:homophilic cell adhesion via plasma membrane adhesion molecules"/>
    <property type="evidence" value="ECO:0007669"/>
    <property type="project" value="InterPro"/>
</dbReference>
<organism evidence="3">
    <name type="scientific">marine sediment metagenome</name>
    <dbReference type="NCBI Taxonomy" id="412755"/>
    <lineage>
        <taxon>unclassified sequences</taxon>
        <taxon>metagenomes</taxon>
        <taxon>ecological metagenomes</taxon>
    </lineage>
</organism>
<gene>
    <name evidence="3" type="ORF">LCGC14_2816740</name>
</gene>
<dbReference type="EMBL" id="LAZR01053270">
    <property type="protein sequence ID" value="KKK81113.1"/>
    <property type="molecule type" value="Genomic_DNA"/>
</dbReference>
<keyword evidence="1" id="KW-0472">Membrane</keyword>
<evidence type="ECO:0000313" key="3">
    <source>
        <dbReference type="EMBL" id="KKK81113.1"/>
    </source>
</evidence>
<reference evidence="3" key="1">
    <citation type="journal article" date="2015" name="Nature">
        <title>Complex archaea that bridge the gap between prokaryotes and eukaryotes.</title>
        <authorList>
            <person name="Spang A."/>
            <person name="Saw J.H."/>
            <person name="Jorgensen S.L."/>
            <person name="Zaremba-Niedzwiedzka K."/>
            <person name="Martijn J."/>
            <person name="Lind A.E."/>
            <person name="van Eijk R."/>
            <person name="Schleper C."/>
            <person name="Guy L."/>
            <person name="Ettema T.J."/>
        </authorList>
    </citation>
    <scope>NUCLEOTIDE SEQUENCE</scope>
</reference>